<feature type="compositionally biased region" description="Polar residues" evidence="9">
    <location>
        <begin position="258"/>
        <end position="267"/>
    </location>
</feature>
<comment type="catalytic activity">
    <reaction evidence="1 8">
        <text>Thiol-dependent hydrolysis of ester, thioester, amide, peptide and isopeptide bonds formed by the C-terminal Gly of ubiquitin (a 76-residue protein attached to proteins as an intracellular targeting signal).</text>
        <dbReference type="EC" id="3.4.19.12"/>
    </reaction>
</comment>
<evidence type="ECO:0000313" key="11">
    <source>
        <dbReference type="EMBL" id="KAK3756240.1"/>
    </source>
</evidence>
<organism evidence="11 12">
    <name type="scientific">Elysia crispata</name>
    <name type="common">lettuce slug</name>
    <dbReference type="NCBI Taxonomy" id="231223"/>
    <lineage>
        <taxon>Eukaryota</taxon>
        <taxon>Metazoa</taxon>
        <taxon>Spiralia</taxon>
        <taxon>Lophotrochozoa</taxon>
        <taxon>Mollusca</taxon>
        <taxon>Gastropoda</taxon>
        <taxon>Heterobranchia</taxon>
        <taxon>Euthyneura</taxon>
        <taxon>Panpulmonata</taxon>
        <taxon>Sacoglossa</taxon>
        <taxon>Placobranchoidea</taxon>
        <taxon>Plakobranchidae</taxon>
        <taxon>Elysia</taxon>
    </lineage>
</organism>
<dbReference type="InterPro" id="IPR059022">
    <property type="entry name" value="MINDY4_N"/>
</dbReference>
<dbReference type="InterPro" id="IPR039785">
    <property type="entry name" value="MINY3/4"/>
</dbReference>
<evidence type="ECO:0000256" key="1">
    <source>
        <dbReference type="ARBA" id="ARBA00000707"/>
    </source>
</evidence>
<feature type="region of interest" description="Disordered" evidence="9">
    <location>
        <begin position="318"/>
        <end position="355"/>
    </location>
</feature>
<gene>
    <name evidence="11" type="ORF">RRG08_035302</name>
</gene>
<dbReference type="SMART" id="SM01174">
    <property type="entry name" value="DUF4205"/>
    <property type="match status" value="1"/>
</dbReference>
<dbReference type="EC" id="3.4.19.12" evidence="8"/>
<dbReference type="GO" id="GO:0071108">
    <property type="term" value="P:protein K48-linked deubiquitination"/>
    <property type="evidence" value="ECO:0007669"/>
    <property type="project" value="InterPro"/>
</dbReference>
<comment type="caution">
    <text evidence="11">The sequence shown here is derived from an EMBL/GenBank/DDBJ whole genome shotgun (WGS) entry which is preliminary data.</text>
</comment>
<feature type="region of interest" description="Disordered" evidence="9">
    <location>
        <begin position="258"/>
        <end position="290"/>
    </location>
</feature>
<evidence type="ECO:0000256" key="6">
    <source>
        <dbReference type="ARBA" id="ARBA00022807"/>
    </source>
</evidence>
<dbReference type="Proteomes" id="UP001283361">
    <property type="component" value="Unassembled WGS sequence"/>
</dbReference>
<dbReference type="Pfam" id="PF13898">
    <property type="entry name" value="MINDY-3_4_CD"/>
    <property type="match status" value="1"/>
</dbReference>
<name>A0AAE1D496_9GAST</name>
<protein>
    <recommendedName>
        <fullName evidence="8">Ubiquitin carboxyl-terminal hydrolase MINDY</fullName>
        <ecNumber evidence="8">3.4.19.12</ecNumber>
    </recommendedName>
</protein>
<dbReference type="Pfam" id="PF26038">
    <property type="entry name" value="Dimer_MINDY4_N"/>
    <property type="match status" value="1"/>
</dbReference>
<feature type="compositionally biased region" description="Basic and acidic residues" evidence="9">
    <location>
        <begin position="223"/>
        <end position="232"/>
    </location>
</feature>
<evidence type="ECO:0000256" key="5">
    <source>
        <dbReference type="ARBA" id="ARBA00022801"/>
    </source>
</evidence>
<keyword evidence="6 8" id="KW-0788">Thiol protease</keyword>
<comment type="function">
    <text evidence="7">Probable hydrolase that can remove 'Lys-48'-linked conjugated ubiquitin from proteins.</text>
</comment>
<comment type="similarity">
    <text evidence="2 8">Belongs to the MINDY deubiquitinase family. FAM188 subfamily.</text>
</comment>
<evidence type="ECO:0000256" key="9">
    <source>
        <dbReference type="SAM" id="MobiDB-lite"/>
    </source>
</evidence>
<dbReference type="InterPro" id="IPR006594">
    <property type="entry name" value="LisH"/>
</dbReference>
<evidence type="ECO:0000256" key="7">
    <source>
        <dbReference type="ARBA" id="ARBA00037630"/>
    </source>
</evidence>
<dbReference type="EMBL" id="JAWDGP010005530">
    <property type="protein sequence ID" value="KAK3756240.1"/>
    <property type="molecule type" value="Genomic_DNA"/>
</dbReference>
<keyword evidence="12" id="KW-1185">Reference proteome</keyword>
<feature type="region of interest" description="Disordered" evidence="9">
    <location>
        <begin position="202"/>
        <end position="243"/>
    </location>
</feature>
<dbReference type="InterPro" id="IPR025257">
    <property type="entry name" value="MINDY-3/4_CD"/>
</dbReference>
<evidence type="ECO:0000256" key="3">
    <source>
        <dbReference type="ARBA" id="ARBA00022670"/>
    </source>
</evidence>
<keyword evidence="5 8" id="KW-0378">Hydrolase</keyword>
<dbReference type="PANTHER" id="PTHR12473:SF8">
    <property type="entry name" value="UBIQUITIN CARBOXYL-TERMINAL HYDROLASE MINDY-4-RELATED"/>
    <property type="match status" value="1"/>
</dbReference>
<comment type="function">
    <text evidence="8">Hydrolase that can remove 'Lys-48'-linked conjugated ubiquitin from proteins.</text>
</comment>
<dbReference type="GO" id="GO:1990380">
    <property type="term" value="F:K48-linked deubiquitinase activity"/>
    <property type="evidence" value="ECO:0007669"/>
    <property type="project" value="UniProtKB-UniRule"/>
</dbReference>
<accession>A0AAE1D496</accession>
<feature type="domain" description="Deubiquitinating enzyme MINDY-3/4 conserved" evidence="10">
    <location>
        <begin position="406"/>
        <end position="745"/>
    </location>
</feature>
<dbReference type="PROSITE" id="PS50896">
    <property type="entry name" value="LISH"/>
    <property type="match status" value="1"/>
</dbReference>
<evidence type="ECO:0000256" key="8">
    <source>
        <dbReference type="RuleBase" id="RU367088"/>
    </source>
</evidence>
<dbReference type="PANTHER" id="PTHR12473">
    <property type="entry name" value="UBIQUITIN CARBOXYL-TERMINAL HYDROLASE MINDY-4-RELATED"/>
    <property type="match status" value="1"/>
</dbReference>
<proteinExistence type="inferred from homology"/>
<dbReference type="GO" id="GO:0006508">
    <property type="term" value="P:proteolysis"/>
    <property type="evidence" value="ECO:0007669"/>
    <property type="project" value="UniProtKB-KW"/>
</dbReference>
<sequence length="750" mass="83693">MSSETVAIEAASASLVREYLSRKGLKSTLQKLDEELPRTELSISNRQMLMKNLNLDRLMKKNKEEPEPLKTMLEVMAKHFMHRRLPVGAENNNAVKKESNSVIGLNSSTSFGPQTDKPIDPALESMLRPSSAALSARKGKGHSDLILDENVEGETLIGKGKTGVMVNDVMQESSPPFSTKPQPSRPVSAKQKIGMIVSNNDALSRGGRHYNRPLRGSVSQQHEQQKRDKKMMQADSNSSGELIQDEKQSADLGHFTQSRMSSASGSRDNFELSKPQTDCTSRKQSVPDDPPVSFEALLMKGEERANLLQRVGVSNKNVEDSERSYNVETSSMVGEKSKLKSKSKVSNSPPTNSALMQDLELGDIDDHDTSFRKLELRPASQASYKPAKLTKIPSTPIDLKTAIALKNIVLGSSHQNYNEEWLFQAFTFCDMPDLKYGIVQKKGGPCGVLAAVQACLVQEMLFGANKVPHSFKSISRQDRSRILAFALSTILWRAGGNSTAVVTIASDNSHIFSSTKFKHDDVTEKLELYKFTTYEDLSSFILQSIYEFETDGRPGVIQTMYSAILSRKWHKVRADFDVPEENTLIGSHGYCTQELVNLLLTGRAVSNVFNDTVQLDSGTIGEPVILKGISGRTDIGFLSLFEHYKSCQVGTFYKTPKNPIWVVCSESHFSVLFSPRHDLISDWKAEKRFDLIYYDGLSRQQEEIRLTISTLNRSFRPPVSEEDLVPPLEHCIHTKWPGAEIDWNGYEPIL</sequence>
<feature type="compositionally biased region" description="Polar residues" evidence="9">
    <location>
        <begin position="274"/>
        <end position="284"/>
    </location>
</feature>
<evidence type="ECO:0000259" key="10">
    <source>
        <dbReference type="SMART" id="SM01174"/>
    </source>
</evidence>
<dbReference type="GO" id="GO:0004843">
    <property type="term" value="F:cysteine-type deubiquitinase activity"/>
    <property type="evidence" value="ECO:0007669"/>
    <property type="project" value="UniProtKB-UniRule"/>
</dbReference>
<keyword evidence="4 8" id="KW-0833">Ubl conjugation pathway</keyword>
<dbReference type="AlphaFoldDB" id="A0AAE1D496"/>
<evidence type="ECO:0000256" key="2">
    <source>
        <dbReference type="ARBA" id="ARBA00011074"/>
    </source>
</evidence>
<reference evidence="11" key="1">
    <citation type="journal article" date="2023" name="G3 (Bethesda)">
        <title>A reference genome for the long-term kleptoplast-retaining sea slug Elysia crispata morphotype clarki.</title>
        <authorList>
            <person name="Eastman K.E."/>
            <person name="Pendleton A.L."/>
            <person name="Shaikh M.A."/>
            <person name="Suttiyut T."/>
            <person name="Ogas R."/>
            <person name="Tomko P."/>
            <person name="Gavelis G."/>
            <person name="Widhalm J.R."/>
            <person name="Wisecaver J.H."/>
        </authorList>
    </citation>
    <scope>NUCLEOTIDE SEQUENCE</scope>
    <source>
        <strain evidence="11">ECLA1</strain>
    </source>
</reference>
<evidence type="ECO:0000256" key="4">
    <source>
        <dbReference type="ARBA" id="ARBA00022786"/>
    </source>
</evidence>
<keyword evidence="3 8" id="KW-0645">Protease</keyword>
<evidence type="ECO:0000313" key="12">
    <source>
        <dbReference type="Proteomes" id="UP001283361"/>
    </source>
</evidence>